<gene>
    <name evidence="1" type="ORF">FDY93_03855</name>
</gene>
<name>A0ABY2ULQ3_9GAMM</name>
<dbReference type="Gene3D" id="3.40.1490.10">
    <property type="entry name" value="Bit1"/>
    <property type="match status" value="1"/>
</dbReference>
<dbReference type="InterPro" id="IPR017021">
    <property type="entry name" value="UCP033763"/>
</dbReference>
<dbReference type="Pfam" id="PF09391">
    <property type="entry name" value="DUF2000"/>
    <property type="match status" value="1"/>
</dbReference>
<keyword evidence="2" id="KW-1185">Reference proteome</keyword>
<dbReference type="Proteomes" id="UP000306791">
    <property type="component" value="Unassembled WGS sequence"/>
</dbReference>
<protein>
    <submittedName>
        <fullName evidence="1">DUF2000 domain-containing protein</fullName>
    </submittedName>
</protein>
<comment type="caution">
    <text evidence="1">The sequence shown here is derived from an EMBL/GenBank/DDBJ whole genome shotgun (WGS) entry which is preliminary data.</text>
</comment>
<dbReference type="InterPro" id="IPR023476">
    <property type="entry name" value="Pep_tRNA_hydro_II_dom_sf"/>
</dbReference>
<accession>A0ABY2ULQ3</accession>
<dbReference type="PIRSF" id="PIRSF033736">
    <property type="entry name" value="UCP033763"/>
    <property type="match status" value="1"/>
</dbReference>
<reference evidence="1 2" key="1">
    <citation type="submission" date="2019-05" db="EMBL/GenBank/DDBJ databases">
        <title>Microbulbifer harenosus sp. nov., an alginate-degrading bacterium isolated from coastal sand.</title>
        <authorList>
            <person name="Huang H."/>
            <person name="Mo K."/>
            <person name="Bao S."/>
        </authorList>
    </citation>
    <scope>NUCLEOTIDE SEQUENCE [LARGE SCALE GENOMIC DNA]</scope>
    <source>
        <strain evidence="1 2">HB161719</strain>
    </source>
</reference>
<proteinExistence type="predicted"/>
<dbReference type="EMBL" id="VANI01000004">
    <property type="protein sequence ID" value="TLM79245.1"/>
    <property type="molecule type" value="Genomic_DNA"/>
</dbReference>
<dbReference type="InterPro" id="IPR018988">
    <property type="entry name" value="DUF2000"/>
</dbReference>
<sequence length="137" mass="14990">MSDRKCVLIIDEDLPVGVVANTAAVLAVSIGKFCPDIVGRDLFDCAGDVRRGITTMALPTLKGSGDLLRDMRGKLKEYEPDLVVIDLVGATRVTKSYEEYAEALAETPEEELQYQGIALYGDKRIVNKFSGNLPLLR</sequence>
<dbReference type="SUPFAM" id="SSF102462">
    <property type="entry name" value="Peptidyl-tRNA hydrolase II"/>
    <property type="match status" value="1"/>
</dbReference>
<evidence type="ECO:0000313" key="2">
    <source>
        <dbReference type="Proteomes" id="UP000306791"/>
    </source>
</evidence>
<evidence type="ECO:0000313" key="1">
    <source>
        <dbReference type="EMBL" id="TLM79245.1"/>
    </source>
</evidence>
<organism evidence="1 2">
    <name type="scientific">Microbulbifer harenosus</name>
    <dbReference type="NCBI Taxonomy" id="2576840"/>
    <lineage>
        <taxon>Bacteria</taxon>
        <taxon>Pseudomonadati</taxon>
        <taxon>Pseudomonadota</taxon>
        <taxon>Gammaproteobacteria</taxon>
        <taxon>Cellvibrionales</taxon>
        <taxon>Microbulbiferaceae</taxon>
        <taxon>Microbulbifer</taxon>
    </lineage>
</organism>
<dbReference type="RefSeq" id="WP_138234417.1">
    <property type="nucleotide sequence ID" value="NZ_CP185860.1"/>
</dbReference>